<sequence>MEIPEIQVITLDKELIPLKLRLKDVVLALEKDGCVVLKGATDLTSIQPFIGKAPLEGILSSVEKNIVVNRAVEAILFSAERYDFRITNYRPYLVVSGQGYKGMGRDEEGELIGSTSGLVGVSCIHLGGDGGVLWSIDVDGGTRQGATGKTVEVKANGGDMYHSLHLNFLHTLTEVQFYLHGLAIIFCPST</sequence>
<keyword evidence="2" id="KW-1185">Reference proteome</keyword>
<name>A0A9P8RQB0_9PEZI</name>
<organism evidence="1 2">
    <name type="scientific">Trichoglossum hirsutum</name>
    <dbReference type="NCBI Taxonomy" id="265104"/>
    <lineage>
        <taxon>Eukaryota</taxon>
        <taxon>Fungi</taxon>
        <taxon>Dikarya</taxon>
        <taxon>Ascomycota</taxon>
        <taxon>Pezizomycotina</taxon>
        <taxon>Geoglossomycetes</taxon>
        <taxon>Geoglossales</taxon>
        <taxon>Geoglossaceae</taxon>
        <taxon>Trichoglossum</taxon>
    </lineage>
</organism>
<protein>
    <submittedName>
        <fullName evidence="1">Uncharacterized protein</fullName>
    </submittedName>
</protein>
<dbReference type="EMBL" id="JAGHQM010000600">
    <property type="protein sequence ID" value="KAH0559425.1"/>
    <property type="molecule type" value="Genomic_DNA"/>
</dbReference>
<dbReference type="AlphaFoldDB" id="A0A9P8RQB0"/>
<proteinExistence type="predicted"/>
<reference evidence="1" key="1">
    <citation type="submission" date="2021-03" db="EMBL/GenBank/DDBJ databases">
        <title>Comparative genomics and phylogenomic investigation of the class Geoglossomycetes provide insights into ecological specialization and systematics.</title>
        <authorList>
            <person name="Melie T."/>
            <person name="Pirro S."/>
            <person name="Miller A.N."/>
            <person name="Quandt A."/>
        </authorList>
    </citation>
    <scope>NUCLEOTIDE SEQUENCE</scope>
    <source>
        <strain evidence="1">CAQ_001_2017</strain>
    </source>
</reference>
<accession>A0A9P8RQB0</accession>
<dbReference type="Proteomes" id="UP000750711">
    <property type="component" value="Unassembled WGS sequence"/>
</dbReference>
<gene>
    <name evidence="1" type="ORF">GP486_004059</name>
</gene>
<comment type="caution">
    <text evidence="1">The sequence shown here is derived from an EMBL/GenBank/DDBJ whole genome shotgun (WGS) entry which is preliminary data.</text>
</comment>
<evidence type="ECO:0000313" key="1">
    <source>
        <dbReference type="EMBL" id="KAH0559425.1"/>
    </source>
</evidence>
<evidence type="ECO:0000313" key="2">
    <source>
        <dbReference type="Proteomes" id="UP000750711"/>
    </source>
</evidence>